<sequence>MSLLTAQNVKIRDFADADYPALAALQQAVWPKQTVSADSLQHDDQELQAHPVKPHFWRIVAEDEGGRVVGAASAVQWPGMFDPHRYHAELSVLPEAEGQGVGRALAEAVWAHLQERGAREILAGTQEDRPRGLTFLAHWGFAEAMRFFDNVLDVQTFDPAPFADAAQLAPGYRAVSLADLSTELGADAAWAAYFAGFVQARADVPRTGEASPVVESEFRKRETNPQFWPEAVLLAVHEPTGEIAALTELWLEPADESRLTTGLTGTARNHRRLGLALALKLKSIEQARARGAAKIWTGNASTNRPMLNINERLGFVKEPAWIEMQWFAPQSEGKE</sequence>
<protein>
    <submittedName>
        <fullName evidence="4">GCN5 family acetyltransferase</fullName>
    </submittedName>
</protein>
<proteinExistence type="predicted"/>
<dbReference type="InterPro" id="IPR050832">
    <property type="entry name" value="Bact_Acetyltransf"/>
</dbReference>
<dbReference type="RefSeq" id="WP_064015623.1">
    <property type="nucleotide sequence ID" value="NZ_CP011387.1"/>
</dbReference>
<dbReference type="PANTHER" id="PTHR43877:SF6">
    <property type="entry name" value="GCN5-RELATED N-ACETYLTRANSFERASE"/>
    <property type="match status" value="1"/>
</dbReference>
<name>A0A172TC56_9DEIO</name>
<dbReference type="PROSITE" id="PS51186">
    <property type="entry name" value="GNAT"/>
    <property type="match status" value="2"/>
</dbReference>
<dbReference type="EMBL" id="CP011387">
    <property type="protein sequence ID" value="ANE44536.1"/>
    <property type="molecule type" value="Genomic_DNA"/>
</dbReference>
<evidence type="ECO:0000259" key="3">
    <source>
        <dbReference type="PROSITE" id="PS51186"/>
    </source>
</evidence>
<gene>
    <name evidence="4" type="ORF">SU48_13045</name>
</gene>
<dbReference type="InterPro" id="IPR016181">
    <property type="entry name" value="Acyl_CoA_acyltransferase"/>
</dbReference>
<dbReference type="CDD" id="cd04301">
    <property type="entry name" value="NAT_SF"/>
    <property type="match status" value="1"/>
</dbReference>
<dbReference type="GO" id="GO:0016747">
    <property type="term" value="F:acyltransferase activity, transferring groups other than amino-acyl groups"/>
    <property type="evidence" value="ECO:0007669"/>
    <property type="project" value="InterPro"/>
</dbReference>
<dbReference type="Pfam" id="PF00583">
    <property type="entry name" value="Acetyltransf_1"/>
    <property type="match status" value="2"/>
</dbReference>
<reference evidence="4 5" key="1">
    <citation type="submission" date="2015-01" db="EMBL/GenBank/DDBJ databases">
        <title>Deinococcus puniceus/DY1/ whole genome sequencing.</title>
        <authorList>
            <person name="Kim M.K."/>
            <person name="Srinivasan S."/>
            <person name="Lee J.-J."/>
        </authorList>
    </citation>
    <scope>NUCLEOTIDE SEQUENCE [LARGE SCALE GENOMIC DNA]</scope>
    <source>
        <strain evidence="4 5">DY1</strain>
    </source>
</reference>
<organism evidence="4 5">
    <name type="scientific">Deinococcus puniceus</name>
    <dbReference type="NCBI Taxonomy" id="1182568"/>
    <lineage>
        <taxon>Bacteria</taxon>
        <taxon>Thermotogati</taxon>
        <taxon>Deinococcota</taxon>
        <taxon>Deinococci</taxon>
        <taxon>Deinococcales</taxon>
        <taxon>Deinococcaceae</taxon>
        <taxon>Deinococcus</taxon>
    </lineage>
</organism>
<evidence type="ECO:0000313" key="4">
    <source>
        <dbReference type="EMBL" id="ANE44536.1"/>
    </source>
</evidence>
<keyword evidence="1 4" id="KW-0808">Transferase</keyword>
<dbReference type="Proteomes" id="UP000077363">
    <property type="component" value="Chromosome"/>
</dbReference>
<dbReference type="KEGG" id="dpu:SU48_13045"/>
<dbReference type="STRING" id="1182568.SU48_13045"/>
<feature type="domain" description="N-acetyltransferase" evidence="3">
    <location>
        <begin position="175"/>
        <end position="329"/>
    </location>
</feature>
<feature type="domain" description="N-acetyltransferase" evidence="3">
    <location>
        <begin position="9"/>
        <end position="164"/>
    </location>
</feature>
<dbReference type="PANTHER" id="PTHR43877">
    <property type="entry name" value="AMINOALKYLPHOSPHONATE N-ACETYLTRANSFERASE-RELATED-RELATED"/>
    <property type="match status" value="1"/>
</dbReference>
<accession>A0A172TC56</accession>
<evidence type="ECO:0000256" key="2">
    <source>
        <dbReference type="ARBA" id="ARBA00023315"/>
    </source>
</evidence>
<dbReference type="AlphaFoldDB" id="A0A172TC56"/>
<dbReference type="Gene3D" id="3.40.630.30">
    <property type="match status" value="1"/>
</dbReference>
<dbReference type="InterPro" id="IPR000182">
    <property type="entry name" value="GNAT_dom"/>
</dbReference>
<dbReference type="PATRIC" id="fig|1182568.3.peg.2696"/>
<evidence type="ECO:0000313" key="5">
    <source>
        <dbReference type="Proteomes" id="UP000077363"/>
    </source>
</evidence>
<dbReference type="SUPFAM" id="SSF55729">
    <property type="entry name" value="Acyl-CoA N-acyltransferases (Nat)"/>
    <property type="match status" value="2"/>
</dbReference>
<keyword evidence="2" id="KW-0012">Acyltransferase</keyword>
<evidence type="ECO:0000256" key="1">
    <source>
        <dbReference type="ARBA" id="ARBA00022679"/>
    </source>
</evidence>
<dbReference type="OrthoDB" id="4140682at2"/>
<keyword evidence="5" id="KW-1185">Reference proteome</keyword>